<keyword evidence="6 13" id="KW-0812">Transmembrane</keyword>
<dbReference type="PROSITE" id="PS50928">
    <property type="entry name" value="ABC_TM1"/>
    <property type="match status" value="1"/>
</dbReference>
<keyword evidence="17" id="KW-1185">Reference proteome</keyword>
<dbReference type="Pfam" id="PF00528">
    <property type="entry name" value="BPD_transp_1"/>
    <property type="match status" value="1"/>
</dbReference>
<evidence type="ECO:0000313" key="16">
    <source>
        <dbReference type="EMBL" id="AHF76033.1"/>
    </source>
</evidence>
<evidence type="ECO:0000256" key="9">
    <source>
        <dbReference type="ARBA" id="ARBA00023136"/>
    </source>
</evidence>
<feature type="region of interest" description="Disordered" evidence="14">
    <location>
        <begin position="1"/>
        <end position="30"/>
    </location>
</feature>
<evidence type="ECO:0000313" key="17">
    <source>
        <dbReference type="Proteomes" id="UP000019028"/>
    </source>
</evidence>
<dbReference type="InterPro" id="IPR000515">
    <property type="entry name" value="MetI-like"/>
</dbReference>
<dbReference type="NCBIfam" id="TIGR01726">
    <property type="entry name" value="HEQRo_perm_3TM"/>
    <property type="match status" value="1"/>
</dbReference>
<dbReference type="GO" id="GO:0043190">
    <property type="term" value="C:ATP-binding cassette (ABC) transporter complex"/>
    <property type="evidence" value="ECO:0007669"/>
    <property type="project" value="InterPro"/>
</dbReference>
<feature type="transmembrane region" description="Helical" evidence="13">
    <location>
        <begin position="120"/>
        <end position="145"/>
    </location>
</feature>
<keyword evidence="7" id="KW-0029">Amino-acid transport</keyword>
<evidence type="ECO:0000256" key="6">
    <source>
        <dbReference type="ARBA" id="ARBA00022692"/>
    </source>
</evidence>
<sequence length="311" mass="34572">MLLMLKRDPMTDNQSYRVSRSGRDDRSAATPYPHDAMTVVAKRYPGRWVTTGVFALLLILMIHSVVMNDNFAWPVVGRYLFSPIILSGLWVTLWLTVVIMLLAIVLGVAIAAMRLASNPLLAWCSGGYIWFFRGTPVLVQLIFWYNLAALYPQVTLGIPHLFTLYQGSMNDLITPYTAAILGLGLNEAAYMAEIIRGGMSSVDSGQQEAARALGMKQGLWLRRVVLPQAVPFIIPPTGNQVIGMLKTTSLVSVISLSDLLYSAQSIYSRTFENIPLLIVCCIWYLAATTLLSALQSRIEKYFRRSQRDASA</sequence>
<comment type="subcellular location">
    <subcellularLocation>
        <location evidence="1">Cell inner membrane</location>
        <topology evidence="1">Multi-pass membrane protein</topology>
    </subcellularLocation>
    <subcellularLocation>
        <location evidence="13">Cell membrane</location>
        <topology evidence="13">Multi-pass membrane protein</topology>
    </subcellularLocation>
</comment>
<evidence type="ECO:0000256" key="3">
    <source>
        <dbReference type="ARBA" id="ARBA00022448"/>
    </source>
</evidence>
<comment type="similarity">
    <text evidence="2">Belongs to the binding-protein-dependent transport system permease family. HisMQ subfamily.</text>
</comment>
<evidence type="ECO:0000256" key="7">
    <source>
        <dbReference type="ARBA" id="ARBA00022970"/>
    </source>
</evidence>
<evidence type="ECO:0000256" key="4">
    <source>
        <dbReference type="ARBA" id="ARBA00022475"/>
    </source>
</evidence>
<evidence type="ECO:0000256" key="5">
    <source>
        <dbReference type="ARBA" id="ARBA00022519"/>
    </source>
</evidence>
<evidence type="ECO:0000256" key="10">
    <source>
        <dbReference type="ARBA" id="ARBA00060298"/>
    </source>
</evidence>
<comment type="subunit">
    <text evidence="11">The complex is composed of two ATP-binding proteins (GltL), two transmembrane proteins (GltJ and GltK) and a solute-binding protein (GltI).</text>
</comment>
<keyword evidence="4" id="KW-1003">Cell membrane</keyword>
<keyword evidence="3 13" id="KW-0813">Transport</keyword>
<dbReference type="CDD" id="cd06261">
    <property type="entry name" value="TM_PBP2"/>
    <property type="match status" value="1"/>
</dbReference>
<dbReference type="GO" id="GO:0022857">
    <property type="term" value="F:transmembrane transporter activity"/>
    <property type="evidence" value="ECO:0007669"/>
    <property type="project" value="InterPro"/>
</dbReference>
<feature type="transmembrane region" description="Helical" evidence="13">
    <location>
        <begin position="48"/>
        <end position="67"/>
    </location>
</feature>
<proteinExistence type="inferred from homology"/>
<reference evidence="16 17" key="1">
    <citation type="journal article" date="2014" name="Genome Biol. Evol.">
        <title>Genome degeneration and adaptation in a nascent stage of symbiosis.</title>
        <authorList>
            <person name="Oakeson K.F."/>
            <person name="Gil R."/>
            <person name="Clayton A.L."/>
            <person name="Dunn D.M."/>
            <person name="von Niederhausern A.C."/>
            <person name="Hamil C."/>
            <person name="Aoyagi A."/>
            <person name="Duval B."/>
            <person name="Baca A."/>
            <person name="Silva F.J."/>
            <person name="Vallier A."/>
            <person name="Jackson D.G."/>
            <person name="Latorre A."/>
            <person name="Weiss R.B."/>
            <person name="Heddi A."/>
            <person name="Moya A."/>
            <person name="Dale C."/>
        </authorList>
    </citation>
    <scope>NUCLEOTIDE SEQUENCE [LARGE SCALE GENOMIC DNA]</scope>
    <source>
        <strain evidence="16 17">HS1</strain>
    </source>
</reference>
<comment type="function">
    <text evidence="10">Part of the ABC transporter complex GltIJKL involved in glutamate and aspartate uptake. Probably responsible for the translocation of the substrate across the membrane.</text>
</comment>
<dbReference type="PANTHER" id="PTHR30614">
    <property type="entry name" value="MEMBRANE COMPONENT OF AMINO ACID ABC TRANSPORTER"/>
    <property type="match status" value="1"/>
</dbReference>
<feature type="transmembrane region" description="Helical" evidence="13">
    <location>
        <begin position="274"/>
        <end position="294"/>
    </location>
</feature>
<dbReference type="KEGG" id="sod:Sant_0958"/>
<evidence type="ECO:0000256" key="13">
    <source>
        <dbReference type="RuleBase" id="RU363032"/>
    </source>
</evidence>
<dbReference type="PATRIC" id="fig|1239307.3.peg.1024"/>
<feature type="domain" description="ABC transmembrane type-1" evidence="15">
    <location>
        <begin position="89"/>
        <end position="295"/>
    </location>
</feature>
<evidence type="ECO:0000256" key="14">
    <source>
        <dbReference type="SAM" id="MobiDB-lite"/>
    </source>
</evidence>
<evidence type="ECO:0000256" key="11">
    <source>
        <dbReference type="ARBA" id="ARBA00062718"/>
    </source>
</evidence>
<keyword evidence="8 13" id="KW-1133">Transmembrane helix</keyword>
<dbReference type="GO" id="GO:0006865">
    <property type="term" value="P:amino acid transport"/>
    <property type="evidence" value="ECO:0007669"/>
    <property type="project" value="UniProtKB-KW"/>
</dbReference>
<accession>W0HV72</accession>
<evidence type="ECO:0000256" key="1">
    <source>
        <dbReference type="ARBA" id="ARBA00004429"/>
    </source>
</evidence>
<dbReference type="EMBL" id="CP006569">
    <property type="protein sequence ID" value="AHF76033.1"/>
    <property type="molecule type" value="Genomic_DNA"/>
</dbReference>
<keyword evidence="5" id="KW-0997">Cell inner membrane</keyword>
<dbReference type="FunFam" id="1.10.3720.10:FF:000006">
    <property type="entry name" value="Glutamate/aspartate ABC transporter, permease protein GltK"/>
    <property type="match status" value="1"/>
</dbReference>
<dbReference type="InterPro" id="IPR035906">
    <property type="entry name" value="MetI-like_sf"/>
</dbReference>
<evidence type="ECO:0000256" key="12">
    <source>
        <dbReference type="ARBA" id="ARBA00073645"/>
    </source>
</evidence>
<gene>
    <name evidence="16" type="ORF">Sant_0958</name>
</gene>
<evidence type="ECO:0000259" key="15">
    <source>
        <dbReference type="PROSITE" id="PS50928"/>
    </source>
</evidence>
<dbReference type="PANTHER" id="PTHR30614:SF0">
    <property type="entry name" value="L-CYSTINE TRANSPORT SYSTEM PERMEASE PROTEIN TCYL"/>
    <property type="match status" value="1"/>
</dbReference>
<evidence type="ECO:0000256" key="2">
    <source>
        <dbReference type="ARBA" id="ARBA00010072"/>
    </source>
</evidence>
<feature type="transmembrane region" description="Helical" evidence="13">
    <location>
        <begin position="87"/>
        <end position="113"/>
    </location>
</feature>
<dbReference type="Proteomes" id="UP000019028">
    <property type="component" value="Chromosome"/>
</dbReference>
<keyword evidence="9 13" id="KW-0472">Membrane</keyword>
<dbReference type="InterPro" id="IPR010065">
    <property type="entry name" value="AA_ABC_transptr_permease_3TM"/>
</dbReference>
<dbReference type="Gene3D" id="1.10.3720.10">
    <property type="entry name" value="MetI-like"/>
    <property type="match status" value="1"/>
</dbReference>
<protein>
    <recommendedName>
        <fullName evidence="12">Glutamate/aspartate import permease protein GltK</fullName>
    </recommendedName>
</protein>
<organism evidence="16 17">
    <name type="scientific">Sodalis praecaptivus</name>
    <dbReference type="NCBI Taxonomy" id="1239307"/>
    <lineage>
        <taxon>Bacteria</taxon>
        <taxon>Pseudomonadati</taxon>
        <taxon>Pseudomonadota</taxon>
        <taxon>Gammaproteobacteria</taxon>
        <taxon>Enterobacterales</taxon>
        <taxon>Bruguierivoracaceae</taxon>
        <taxon>Sodalis</taxon>
    </lineage>
</organism>
<dbReference type="SUPFAM" id="SSF161098">
    <property type="entry name" value="MetI-like"/>
    <property type="match status" value="1"/>
</dbReference>
<dbReference type="InterPro" id="IPR043429">
    <property type="entry name" value="ArtM/GltK/GlnP/TcyL/YhdX-like"/>
</dbReference>
<name>W0HV72_9GAMM</name>
<dbReference type="AlphaFoldDB" id="W0HV72"/>
<evidence type="ECO:0000256" key="8">
    <source>
        <dbReference type="ARBA" id="ARBA00022989"/>
    </source>
</evidence>
<feature type="compositionally biased region" description="Basic and acidic residues" evidence="14">
    <location>
        <begin position="1"/>
        <end position="10"/>
    </location>
</feature>
<dbReference type="HOGENOM" id="CLU_019602_1_2_6"/>